<keyword evidence="2" id="KW-0677">Repeat</keyword>
<dbReference type="InterPro" id="IPR019775">
    <property type="entry name" value="WD40_repeat_CS"/>
</dbReference>
<keyword evidence="5" id="KW-1185">Reference proteome</keyword>
<dbReference type="STRING" id="2769.R7QK50"/>
<dbReference type="InterPro" id="IPR015943">
    <property type="entry name" value="WD40/YVTN_repeat-like_dom_sf"/>
</dbReference>
<evidence type="ECO:0000256" key="2">
    <source>
        <dbReference type="ARBA" id="ARBA00022737"/>
    </source>
</evidence>
<dbReference type="EMBL" id="HG001975">
    <property type="protein sequence ID" value="CDF38902.1"/>
    <property type="molecule type" value="Genomic_DNA"/>
</dbReference>
<dbReference type="SMART" id="SM00320">
    <property type="entry name" value="WD40"/>
    <property type="match status" value="1"/>
</dbReference>
<dbReference type="PROSITE" id="PS00678">
    <property type="entry name" value="WD_REPEATS_1"/>
    <property type="match status" value="1"/>
</dbReference>
<dbReference type="PANTHER" id="PTHR19879">
    <property type="entry name" value="TRANSCRIPTION INITIATION FACTOR TFIID"/>
    <property type="match status" value="1"/>
</dbReference>
<proteinExistence type="predicted"/>
<dbReference type="KEGG" id="ccp:CHC_T00006391001"/>
<dbReference type="GeneID" id="17326521"/>
<dbReference type="PhylomeDB" id="R7QK50"/>
<feature type="repeat" description="WD" evidence="3">
    <location>
        <begin position="39"/>
        <end position="80"/>
    </location>
</feature>
<evidence type="ECO:0000256" key="3">
    <source>
        <dbReference type="PROSITE-ProRule" id="PRU00221"/>
    </source>
</evidence>
<dbReference type="AlphaFoldDB" id="R7QK50"/>
<gene>
    <name evidence="4" type="ORF">CHC_T00006391001</name>
</gene>
<evidence type="ECO:0000313" key="5">
    <source>
        <dbReference type="Proteomes" id="UP000012073"/>
    </source>
</evidence>
<dbReference type="PROSITE" id="PS50082">
    <property type="entry name" value="WD_REPEATS_2"/>
    <property type="match status" value="1"/>
</dbReference>
<dbReference type="InterPro" id="IPR001680">
    <property type="entry name" value="WD40_rpt"/>
</dbReference>
<reference evidence="5" key="1">
    <citation type="journal article" date="2013" name="Proc. Natl. Acad. Sci. U.S.A.">
        <title>Genome structure and metabolic features in the red seaweed Chondrus crispus shed light on evolution of the Archaeplastida.</title>
        <authorList>
            <person name="Collen J."/>
            <person name="Porcel B."/>
            <person name="Carre W."/>
            <person name="Ball S.G."/>
            <person name="Chaparro C."/>
            <person name="Tonon T."/>
            <person name="Barbeyron T."/>
            <person name="Michel G."/>
            <person name="Noel B."/>
            <person name="Valentin K."/>
            <person name="Elias M."/>
            <person name="Artiguenave F."/>
            <person name="Arun A."/>
            <person name="Aury J.M."/>
            <person name="Barbosa-Neto J.F."/>
            <person name="Bothwell J.H."/>
            <person name="Bouget F.Y."/>
            <person name="Brillet L."/>
            <person name="Cabello-Hurtado F."/>
            <person name="Capella-Gutierrez S."/>
            <person name="Charrier B."/>
            <person name="Cladiere L."/>
            <person name="Cock J.M."/>
            <person name="Coelho S.M."/>
            <person name="Colleoni C."/>
            <person name="Czjzek M."/>
            <person name="Da Silva C."/>
            <person name="Delage L."/>
            <person name="Denoeud F."/>
            <person name="Deschamps P."/>
            <person name="Dittami S.M."/>
            <person name="Gabaldon T."/>
            <person name="Gachon C.M."/>
            <person name="Groisillier A."/>
            <person name="Herve C."/>
            <person name="Jabbari K."/>
            <person name="Katinka M."/>
            <person name="Kloareg B."/>
            <person name="Kowalczyk N."/>
            <person name="Labadie K."/>
            <person name="Leblanc C."/>
            <person name="Lopez P.J."/>
            <person name="McLachlan D.H."/>
            <person name="Meslet-Cladiere L."/>
            <person name="Moustafa A."/>
            <person name="Nehr Z."/>
            <person name="Nyvall Collen P."/>
            <person name="Panaud O."/>
            <person name="Partensky F."/>
            <person name="Poulain J."/>
            <person name="Rensing S.A."/>
            <person name="Rousvoal S."/>
            <person name="Samson G."/>
            <person name="Symeonidi A."/>
            <person name="Weissenbach J."/>
            <person name="Zambounis A."/>
            <person name="Wincker P."/>
            <person name="Boyen C."/>
        </authorList>
    </citation>
    <scope>NUCLEOTIDE SEQUENCE [LARGE SCALE GENOMIC DNA]</scope>
    <source>
        <strain evidence="5">cv. Stackhouse</strain>
    </source>
</reference>
<accession>R7QK50</accession>
<dbReference type="Gramene" id="CDF38902">
    <property type="protein sequence ID" value="CDF38902"/>
    <property type="gene ID" value="CHC_T00006391001"/>
</dbReference>
<dbReference type="Proteomes" id="UP000012073">
    <property type="component" value="Unassembled WGS sequence"/>
</dbReference>
<dbReference type="PANTHER" id="PTHR19879:SF9">
    <property type="entry name" value="TRANSCRIPTION INITIATION FACTOR TFIID SUBUNIT 5"/>
    <property type="match status" value="1"/>
</dbReference>
<dbReference type="Pfam" id="PF00400">
    <property type="entry name" value="WD40"/>
    <property type="match status" value="1"/>
</dbReference>
<dbReference type="RefSeq" id="XP_005718807.1">
    <property type="nucleotide sequence ID" value="XM_005718750.1"/>
</dbReference>
<dbReference type="Gene3D" id="2.130.10.10">
    <property type="entry name" value="YVTN repeat-like/Quinoprotein amine dehydrogenase"/>
    <property type="match status" value="1"/>
</dbReference>
<protein>
    <submittedName>
        <fullName evidence="4">Uncharacterized protein</fullName>
    </submittedName>
</protein>
<dbReference type="OrthoDB" id="2615105at2759"/>
<evidence type="ECO:0000313" key="4">
    <source>
        <dbReference type="EMBL" id="CDF38902.1"/>
    </source>
</evidence>
<dbReference type="PROSITE" id="PS50294">
    <property type="entry name" value="WD_REPEATS_REGION"/>
    <property type="match status" value="1"/>
</dbReference>
<dbReference type="InterPro" id="IPR036322">
    <property type="entry name" value="WD40_repeat_dom_sf"/>
</dbReference>
<dbReference type="SUPFAM" id="SSF50978">
    <property type="entry name" value="WD40 repeat-like"/>
    <property type="match status" value="1"/>
</dbReference>
<evidence type="ECO:0000256" key="1">
    <source>
        <dbReference type="ARBA" id="ARBA00022574"/>
    </source>
</evidence>
<sequence>MTRATCAKFCERKGDVVVGYEDGTLRLWSTSERRVLKSFRGHRSRVRCVAMSGDRRRVVSGSWDKSVRVWDVETRAQVGDALVGHTSSVGIVAMSREDGSEAVLAQLDNVRDLR</sequence>
<keyword evidence="1 3" id="KW-0853">WD repeat</keyword>
<name>R7QK50_CHOCR</name>
<organism evidence="4 5">
    <name type="scientific">Chondrus crispus</name>
    <name type="common">Carrageen Irish moss</name>
    <name type="synonym">Polymorpha crispa</name>
    <dbReference type="NCBI Taxonomy" id="2769"/>
    <lineage>
        <taxon>Eukaryota</taxon>
        <taxon>Rhodophyta</taxon>
        <taxon>Florideophyceae</taxon>
        <taxon>Rhodymeniophycidae</taxon>
        <taxon>Gigartinales</taxon>
        <taxon>Gigartinaceae</taxon>
        <taxon>Chondrus</taxon>
    </lineage>
</organism>